<sequence length="70" mass="7431">MFTYPTSSSTPHSERVAAEAATAALAVPEAAAAAAAANDACQQMLPHEEFPLLLRLIHLNTHSAMKEPIF</sequence>
<evidence type="ECO:0000313" key="1">
    <source>
        <dbReference type="EMBL" id="MPC11651.1"/>
    </source>
</evidence>
<name>A0A5B7CS37_PORTR</name>
<reference evidence="1 2" key="1">
    <citation type="submission" date="2019-05" db="EMBL/GenBank/DDBJ databases">
        <title>Another draft genome of Portunus trituberculatus and its Hox gene families provides insights of decapod evolution.</title>
        <authorList>
            <person name="Jeong J.-H."/>
            <person name="Song I."/>
            <person name="Kim S."/>
            <person name="Choi T."/>
            <person name="Kim D."/>
            <person name="Ryu S."/>
            <person name="Kim W."/>
        </authorList>
    </citation>
    <scope>NUCLEOTIDE SEQUENCE [LARGE SCALE GENOMIC DNA]</scope>
    <source>
        <tissue evidence="1">Muscle</tissue>
    </source>
</reference>
<dbReference type="Proteomes" id="UP000324222">
    <property type="component" value="Unassembled WGS sequence"/>
</dbReference>
<keyword evidence="2" id="KW-1185">Reference proteome</keyword>
<dbReference type="EMBL" id="VSRR010000175">
    <property type="protein sequence ID" value="MPC11651.1"/>
    <property type="molecule type" value="Genomic_DNA"/>
</dbReference>
<proteinExistence type="predicted"/>
<gene>
    <name evidence="1" type="ORF">E2C01_004322</name>
</gene>
<dbReference type="AlphaFoldDB" id="A0A5B7CS37"/>
<accession>A0A5B7CS37</accession>
<evidence type="ECO:0000313" key="2">
    <source>
        <dbReference type="Proteomes" id="UP000324222"/>
    </source>
</evidence>
<protein>
    <submittedName>
        <fullName evidence="1">Uncharacterized protein</fullName>
    </submittedName>
</protein>
<organism evidence="1 2">
    <name type="scientific">Portunus trituberculatus</name>
    <name type="common">Swimming crab</name>
    <name type="synonym">Neptunus trituberculatus</name>
    <dbReference type="NCBI Taxonomy" id="210409"/>
    <lineage>
        <taxon>Eukaryota</taxon>
        <taxon>Metazoa</taxon>
        <taxon>Ecdysozoa</taxon>
        <taxon>Arthropoda</taxon>
        <taxon>Crustacea</taxon>
        <taxon>Multicrustacea</taxon>
        <taxon>Malacostraca</taxon>
        <taxon>Eumalacostraca</taxon>
        <taxon>Eucarida</taxon>
        <taxon>Decapoda</taxon>
        <taxon>Pleocyemata</taxon>
        <taxon>Brachyura</taxon>
        <taxon>Eubrachyura</taxon>
        <taxon>Portunoidea</taxon>
        <taxon>Portunidae</taxon>
        <taxon>Portuninae</taxon>
        <taxon>Portunus</taxon>
    </lineage>
</organism>
<comment type="caution">
    <text evidence="1">The sequence shown here is derived from an EMBL/GenBank/DDBJ whole genome shotgun (WGS) entry which is preliminary data.</text>
</comment>